<dbReference type="KEGG" id="sfy:GFH48_10440"/>
<proteinExistence type="predicted"/>
<gene>
    <name evidence="2" type="ORF">GFH48_10440</name>
</gene>
<keyword evidence="2" id="KW-0808">Transferase</keyword>
<dbReference type="PROSITE" id="PS51186">
    <property type="entry name" value="GNAT"/>
    <property type="match status" value="1"/>
</dbReference>
<reference evidence="2 3" key="1">
    <citation type="submission" date="2019-10" db="EMBL/GenBank/DDBJ databases">
        <title>A novel species.</title>
        <authorList>
            <person name="Gao J."/>
        </authorList>
    </citation>
    <scope>NUCLEOTIDE SEQUENCE [LARGE SCALE GENOMIC DNA]</scope>
    <source>
        <strain evidence="2 3">QMT-28</strain>
    </source>
</reference>
<dbReference type="Gene3D" id="3.40.630.30">
    <property type="match status" value="1"/>
</dbReference>
<evidence type="ECO:0000313" key="3">
    <source>
        <dbReference type="Proteomes" id="UP000326179"/>
    </source>
</evidence>
<dbReference type="EMBL" id="CP045643">
    <property type="protein sequence ID" value="QFZ73610.1"/>
    <property type="molecule type" value="Genomic_DNA"/>
</dbReference>
<dbReference type="Pfam" id="PF13508">
    <property type="entry name" value="Acetyltransf_7"/>
    <property type="match status" value="1"/>
</dbReference>
<feature type="domain" description="N-acetyltransferase" evidence="1">
    <location>
        <begin position="122"/>
        <end position="254"/>
    </location>
</feature>
<sequence length="254" mass="26568">MTSSNDPLGPVALAYAAVSHALCAADRRHRHSDGSVVAVSGSPVASLNAVISPNLDPDPEVIGALAGSEALRGLAWSIQVRGLPGQRVTDVATRNGLTHVTRLPLMIRRPDAGAPPPVTGSLRVRPVGGDELGLYARTMADGFGVPHETFELFTDPGLASTEGFTFYLAEDDSGPVGTGMAAVQGELLGIFNIAVLPQHRRRGHGRAVTTEIVRAHHAAGATTAYLYASTMGEPVYASADFRTEEVLTVFRAPA</sequence>
<dbReference type="SUPFAM" id="SSF55729">
    <property type="entry name" value="Acyl-CoA N-acyltransferases (Nat)"/>
    <property type="match status" value="1"/>
</dbReference>
<accession>A0A5Q0L992</accession>
<dbReference type="RefSeq" id="WP_153287971.1">
    <property type="nucleotide sequence ID" value="NZ_CP045643.1"/>
</dbReference>
<evidence type="ECO:0000259" key="1">
    <source>
        <dbReference type="PROSITE" id="PS51186"/>
    </source>
</evidence>
<organism evidence="2 3">
    <name type="scientific">Streptomyces fagopyri</name>
    <dbReference type="NCBI Taxonomy" id="2662397"/>
    <lineage>
        <taxon>Bacteria</taxon>
        <taxon>Bacillati</taxon>
        <taxon>Actinomycetota</taxon>
        <taxon>Actinomycetes</taxon>
        <taxon>Kitasatosporales</taxon>
        <taxon>Streptomycetaceae</taxon>
        <taxon>Streptomyces</taxon>
    </lineage>
</organism>
<dbReference type="InterPro" id="IPR000182">
    <property type="entry name" value="GNAT_dom"/>
</dbReference>
<dbReference type="Proteomes" id="UP000326179">
    <property type="component" value="Chromosome"/>
</dbReference>
<dbReference type="GO" id="GO:0016747">
    <property type="term" value="F:acyltransferase activity, transferring groups other than amino-acyl groups"/>
    <property type="evidence" value="ECO:0007669"/>
    <property type="project" value="InterPro"/>
</dbReference>
<name>A0A5Q0L992_9ACTN</name>
<dbReference type="InterPro" id="IPR016181">
    <property type="entry name" value="Acyl_CoA_acyltransferase"/>
</dbReference>
<dbReference type="AlphaFoldDB" id="A0A5Q0L992"/>
<protein>
    <submittedName>
        <fullName evidence="2">GNAT family N-acetyltransferase</fullName>
    </submittedName>
</protein>
<evidence type="ECO:0000313" key="2">
    <source>
        <dbReference type="EMBL" id="QFZ73610.1"/>
    </source>
</evidence>
<dbReference type="CDD" id="cd04301">
    <property type="entry name" value="NAT_SF"/>
    <property type="match status" value="1"/>
</dbReference>
<keyword evidence="3" id="KW-1185">Reference proteome</keyword>